<feature type="compositionally biased region" description="Basic residues" evidence="3">
    <location>
        <begin position="438"/>
        <end position="453"/>
    </location>
</feature>
<keyword evidence="1" id="KW-0547">Nucleotide-binding</keyword>
<dbReference type="STRING" id="69332.A0A388KZZ0"/>
<dbReference type="OrthoDB" id="347018at2759"/>
<dbReference type="Proteomes" id="UP000265515">
    <property type="component" value="Unassembled WGS sequence"/>
</dbReference>
<dbReference type="GO" id="GO:0005525">
    <property type="term" value="F:GTP binding"/>
    <property type="evidence" value="ECO:0007669"/>
    <property type="project" value="UniProtKB-KW"/>
</dbReference>
<feature type="region of interest" description="Disordered" evidence="3">
    <location>
        <begin position="431"/>
        <end position="453"/>
    </location>
</feature>
<dbReference type="PROSITE" id="PS51883">
    <property type="entry name" value="OBG"/>
    <property type="match status" value="1"/>
</dbReference>
<evidence type="ECO:0000313" key="6">
    <source>
        <dbReference type="EMBL" id="GBG75552.1"/>
    </source>
</evidence>
<feature type="region of interest" description="Disordered" evidence="3">
    <location>
        <begin position="924"/>
        <end position="956"/>
    </location>
</feature>
<comment type="caution">
    <text evidence="6">The sequence shown here is derived from an EMBL/GenBank/DDBJ whole genome shotgun (WGS) entry which is preliminary data.</text>
</comment>
<dbReference type="GO" id="GO:0003924">
    <property type="term" value="F:GTPase activity"/>
    <property type="evidence" value="ECO:0007669"/>
    <property type="project" value="InterPro"/>
</dbReference>
<dbReference type="AlphaFoldDB" id="A0A388KZZ0"/>
<dbReference type="GO" id="GO:0042254">
    <property type="term" value="P:ribosome biogenesis"/>
    <property type="evidence" value="ECO:0007669"/>
    <property type="project" value="UniProtKB-UniRule"/>
</dbReference>
<keyword evidence="2" id="KW-0342">GTP-binding</keyword>
<name>A0A388KZZ0_CHABU</name>
<dbReference type="SUPFAM" id="SSF82051">
    <property type="entry name" value="Obg GTP-binding protein N-terminal domain"/>
    <property type="match status" value="1"/>
</dbReference>
<keyword evidence="7" id="KW-1185">Reference proteome</keyword>
<evidence type="ECO:0008006" key="8">
    <source>
        <dbReference type="Google" id="ProtNLM"/>
    </source>
</evidence>
<dbReference type="Gramene" id="GBG75552">
    <property type="protein sequence ID" value="GBG75552"/>
    <property type="gene ID" value="CBR_g20183"/>
</dbReference>
<accession>A0A388KZZ0</accession>
<dbReference type="InterPro" id="IPR045086">
    <property type="entry name" value="OBG_GTPase"/>
</dbReference>
<dbReference type="InterPro" id="IPR031167">
    <property type="entry name" value="G_OBG"/>
</dbReference>
<dbReference type="PANTHER" id="PTHR11702:SF39">
    <property type="entry name" value="GTP-BINDING PROTEIN OBGC2-RELATED"/>
    <property type="match status" value="1"/>
</dbReference>
<dbReference type="InterPro" id="IPR027417">
    <property type="entry name" value="P-loop_NTPase"/>
</dbReference>
<dbReference type="InterPro" id="IPR006169">
    <property type="entry name" value="GTP1_OBG_dom"/>
</dbReference>
<feature type="compositionally biased region" description="Basic and acidic residues" evidence="3">
    <location>
        <begin position="930"/>
        <end position="948"/>
    </location>
</feature>
<sequence length="956" mass="104037">MMTSAAIGCELAVRSYGCTRGAMSLCPDAEHRAAAWADPSARECSRRRRHVAVNTLNAPIAATAAADGGGCTCRKSPRTQLIKSNQHPVDCQLGLSCIRGRSERGSGVRTATCLTTRSATRLAFDRVKWRMQPLMWTRFTSEEAWPIPTSSTSEGSTFTSGRSRSEKSTLYSRSRWLSRRERCCLADGSSTWQLCGSLRSTPSEDHRRRSRCMSEMMSGRIDSAGSCGLWGSGVEDLMMERSSRRRRWLWARGGGRQRVLGVGRPMTVGEQCCGREALSDRETVMTMMVMMMRSRRRDGSGRRCRGRPCDGRLGFRVIGGERNRVVIASARKDTLQAVTLGKAEAGRLDPAIGVCAGGDGIASLPIRKRRSRRNTAAALSAIRPSLHLQTATQQPVNEDDALSDLPPAIAKEAHKYFDQVAILVRSGDGGDGAILRQPKPRSSKQKKGSFKRGKMKRNFDGSLVMPVGGDGSDVYLYADEGMDTLLSLHKRKKYVGKRGGNVDATVGFTGRASDGLRAAPLRIPVPVGTVVKRKRGGKLIADLCKPGDQVLVASGGRGGMSVLDVPRALRAKLEPSGVPVLEDPLDKDLIRGVPGEEVALELTLRVVADVGLVGLPNAGKSSLLAAVTEAKPAIADYPFTTLMPNLGRLGGDPNSKDGGFEKGPTMADLPGLIAGAHIGRGLGRMFLRHLRRTRLLVHIVDAAAEDPVEDYYLLREELWMYNPDYVARPHIVALNKLDIPQAAERFESLRSRLMLGAGAGSPSRLAEYMTAVVGTMKSSFLSSTEQRVSTGGEMLFTTEASAEEKEEIAGSNAESHEQQQGVLGKRFGEGTREDEEDEESIDAEEEGNVDTAKMRRRQQREMNEEAVDVAAKADERSAAASMEGEMNHRQRVLEQYQRPVAVVGISARTGEGIDDLLKQIRTILQQDDESSARRDRGGMDGKSGNDRQKSKRSAAR</sequence>
<evidence type="ECO:0000256" key="2">
    <source>
        <dbReference type="ARBA" id="ARBA00023134"/>
    </source>
</evidence>
<dbReference type="InterPro" id="IPR006073">
    <property type="entry name" value="GTP-bd"/>
</dbReference>
<evidence type="ECO:0000256" key="3">
    <source>
        <dbReference type="SAM" id="MobiDB-lite"/>
    </source>
</evidence>
<dbReference type="EMBL" id="BFEA01000226">
    <property type="protein sequence ID" value="GBG75552.1"/>
    <property type="molecule type" value="Genomic_DNA"/>
</dbReference>
<dbReference type="InterPro" id="IPR036726">
    <property type="entry name" value="GTP1_OBG_dom_sf"/>
</dbReference>
<evidence type="ECO:0000259" key="4">
    <source>
        <dbReference type="PROSITE" id="PS51710"/>
    </source>
</evidence>
<evidence type="ECO:0000313" key="7">
    <source>
        <dbReference type="Proteomes" id="UP000265515"/>
    </source>
</evidence>
<dbReference type="Pfam" id="PF01018">
    <property type="entry name" value="GTP1_OBG"/>
    <property type="match status" value="1"/>
</dbReference>
<gene>
    <name evidence="6" type="ORF">CBR_g20183</name>
</gene>
<organism evidence="6 7">
    <name type="scientific">Chara braunii</name>
    <name type="common">Braun's stonewort</name>
    <dbReference type="NCBI Taxonomy" id="69332"/>
    <lineage>
        <taxon>Eukaryota</taxon>
        <taxon>Viridiplantae</taxon>
        <taxon>Streptophyta</taxon>
        <taxon>Charophyceae</taxon>
        <taxon>Charales</taxon>
        <taxon>Characeae</taxon>
        <taxon>Chara</taxon>
    </lineage>
</organism>
<feature type="domain" description="OBG-type G" evidence="4">
    <location>
        <begin position="608"/>
        <end position="782"/>
    </location>
</feature>
<dbReference type="PRINTS" id="PR00326">
    <property type="entry name" value="GTP1OBG"/>
</dbReference>
<feature type="compositionally biased region" description="Acidic residues" evidence="3">
    <location>
        <begin position="832"/>
        <end position="848"/>
    </location>
</feature>
<reference evidence="6 7" key="1">
    <citation type="journal article" date="2018" name="Cell">
        <title>The Chara Genome: Secondary Complexity and Implications for Plant Terrestrialization.</title>
        <authorList>
            <person name="Nishiyama T."/>
            <person name="Sakayama H."/>
            <person name="Vries J.D."/>
            <person name="Buschmann H."/>
            <person name="Saint-Marcoux D."/>
            <person name="Ullrich K.K."/>
            <person name="Haas F.B."/>
            <person name="Vanderstraeten L."/>
            <person name="Becker D."/>
            <person name="Lang D."/>
            <person name="Vosolsobe S."/>
            <person name="Rombauts S."/>
            <person name="Wilhelmsson P.K.I."/>
            <person name="Janitza P."/>
            <person name="Kern R."/>
            <person name="Heyl A."/>
            <person name="Rumpler F."/>
            <person name="Villalobos L.I.A.C."/>
            <person name="Clay J.M."/>
            <person name="Skokan R."/>
            <person name="Toyoda A."/>
            <person name="Suzuki Y."/>
            <person name="Kagoshima H."/>
            <person name="Schijlen E."/>
            <person name="Tajeshwar N."/>
            <person name="Catarino B."/>
            <person name="Hetherington A.J."/>
            <person name="Saltykova A."/>
            <person name="Bonnot C."/>
            <person name="Breuninger H."/>
            <person name="Symeonidi A."/>
            <person name="Radhakrishnan G.V."/>
            <person name="Van Nieuwerburgh F."/>
            <person name="Deforce D."/>
            <person name="Chang C."/>
            <person name="Karol K.G."/>
            <person name="Hedrich R."/>
            <person name="Ulvskov P."/>
            <person name="Glockner G."/>
            <person name="Delwiche C.F."/>
            <person name="Petrasek J."/>
            <person name="Van de Peer Y."/>
            <person name="Friml J."/>
            <person name="Beilby M."/>
            <person name="Dolan L."/>
            <person name="Kohara Y."/>
            <person name="Sugano S."/>
            <person name="Fujiyama A."/>
            <person name="Delaux P.-M."/>
            <person name="Quint M."/>
            <person name="TheiBen G."/>
            <person name="Hagemann M."/>
            <person name="Harholt J."/>
            <person name="Dunand C."/>
            <person name="Zachgo S."/>
            <person name="Langdale J."/>
            <person name="Maumus F."/>
            <person name="Straeten D.V.D."/>
            <person name="Gould S.B."/>
            <person name="Rensing S.A."/>
        </authorList>
    </citation>
    <scope>NUCLEOTIDE SEQUENCE [LARGE SCALE GENOMIC DNA]</scope>
    <source>
        <strain evidence="6 7">S276</strain>
    </source>
</reference>
<evidence type="ECO:0000259" key="5">
    <source>
        <dbReference type="PROSITE" id="PS51883"/>
    </source>
</evidence>
<dbReference type="Pfam" id="PF01926">
    <property type="entry name" value="MMR_HSR1"/>
    <property type="match status" value="1"/>
</dbReference>
<dbReference type="PROSITE" id="PS51710">
    <property type="entry name" value="G_OBG"/>
    <property type="match status" value="1"/>
</dbReference>
<evidence type="ECO:0000256" key="1">
    <source>
        <dbReference type="ARBA" id="ARBA00022741"/>
    </source>
</evidence>
<dbReference type="Gene3D" id="3.40.50.300">
    <property type="entry name" value="P-loop containing nucleotide triphosphate hydrolases"/>
    <property type="match status" value="2"/>
</dbReference>
<protein>
    <recommendedName>
        <fullName evidence="8">OBG-type G domain-containing protein</fullName>
    </recommendedName>
</protein>
<dbReference type="Gene3D" id="2.70.210.12">
    <property type="entry name" value="GTP1/OBG domain"/>
    <property type="match status" value="1"/>
</dbReference>
<dbReference type="GO" id="GO:0005739">
    <property type="term" value="C:mitochondrion"/>
    <property type="evidence" value="ECO:0007669"/>
    <property type="project" value="TreeGrafter"/>
</dbReference>
<dbReference type="SUPFAM" id="SSF52540">
    <property type="entry name" value="P-loop containing nucleoside triphosphate hydrolases"/>
    <property type="match status" value="1"/>
</dbReference>
<feature type="region of interest" description="Disordered" evidence="3">
    <location>
        <begin position="800"/>
        <end position="886"/>
    </location>
</feature>
<dbReference type="PANTHER" id="PTHR11702">
    <property type="entry name" value="DEVELOPMENTALLY REGULATED GTP-BINDING PROTEIN-RELATED"/>
    <property type="match status" value="1"/>
</dbReference>
<proteinExistence type="predicted"/>
<feature type="domain" description="Obg" evidence="5">
    <location>
        <begin position="414"/>
        <end position="607"/>
    </location>
</feature>